<dbReference type="Proteomes" id="UP001633002">
    <property type="component" value="Unassembled WGS sequence"/>
</dbReference>
<feature type="compositionally biased region" description="Basic and acidic residues" evidence="1">
    <location>
        <begin position="577"/>
        <end position="601"/>
    </location>
</feature>
<comment type="caution">
    <text evidence="2">The sequence shown here is derived from an EMBL/GenBank/DDBJ whole genome shotgun (WGS) entry which is preliminary data.</text>
</comment>
<sequence>MTRPSDIGRSDPSRDLSHVSSDTVGEFDESSGPVTRSRFRPLRHIDTPVQTPSSQPGHPHTPMAPHPSPVTQESTPSILTGGMHGAGGSQDPLMSHLSDMFTAAGSTQLAFTQEQLAAFIATYVPLAVIRTSAFATVSIPPVTMSVPSATMSVPSVTMSVPSATVSVPPVIMSVPSATVSVPPVTSPVPPATMPVPLARPVTAPVHPSIAHVRPATVPISPTIPVPARQSPHRASSASQSYGRDRRRSCEPEVAPRSGRRSRNHRHAPDITPAIVVSGIGRPKLLSRKCLLFAVRKVCGMRVLDHRIKSDLSEEESYRIKQEIRGRFSNGGTISELEIDKMMTKYLGNHKNHYIDMLKHRLAALDHVSFPDAELTIPRPVHLREESFAPLLHTARQIFWFAEIDRMEHELAAARSAEDAGDEPARPSAYYLRGLQIARGKSNLYGLPAEKYSLAAERVEARITAGHRATHFWGQGGLFGFQCRFFERFRREVSAAETQYALDYDEDRLFQFLIGGGTFHDAQPDRANDAPPPPAGPDGAGPSRHWHSQEGGSGVDSNDRLIINTVLGRVPSSQVLDEPGHVREEEDPAPRVRDERARDDRSANSSQHPGRHV</sequence>
<dbReference type="EMBL" id="JBJQOH010000008">
    <property type="protein sequence ID" value="KAL3677289.1"/>
    <property type="molecule type" value="Genomic_DNA"/>
</dbReference>
<gene>
    <name evidence="2" type="ORF">R1sor_027237</name>
</gene>
<feature type="compositionally biased region" description="Polar residues" evidence="1">
    <location>
        <begin position="232"/>
        <end position="241"/>
    </location>
</feature>
<feature type="region of interest" description="Disordered" evidence="1">
    <location>
        <begin position="220"/>
        <end position="269"/>
    </location>
</feature>
<accession>A0ABD3GHV4</accession>
<reference evidence="2 3" key="1">
    <citation type="submission" date="2024-09" db="EMBL/GenBank/DDBJ databases">
        <title>Chromosome-scale assembly of Riccia sorocarpa.</title>
        <authorList>
            <person name="Paukszto L."/>
        </authorList>
    </citation>
    <scope>NUCLEOTIDE SEQUENCE [LARGE SCALE GENOMIC DNA]</scope>
    <source>
        <strain evidence="2">LP-2024</strain>
        <tissue evidence="2">Aerial parts of the thallus</tissue>
    </source>
</reference>
<feature type="region of interest" description="Disordered" evidence="1">
    <location>
        <begin position="1"/>
        <end position="91"/>
    </location>
</feature>
<proteinExistence type="predicted"/>
<feature type="compositionally biased region" description="Basic and acidic residues" evidence="1">
    <location>
        <begin position="1"/>
        <end position="17"/>
    </location>
</feature>
<evidence type="ECO:0000256" key="1">
    <source>
        <dbReference type="SAM" id="MobiDB-lite"/>
    </source>
</evidence>
<keyword evidence="3" id="KW-1185">Reference proteome</keyword>
<evidence type="ECO:0000313" key="3">
    <source>
        <dbReference type="Proteomes" id="UP001633002"/>
    </source>
</evidence>
<protein>
    <submittedName>
        <fullName evidence="2">Uncharacterized protein</fullName>
    </submittedName>
</protein>
<feature type="compositionally biased region" description="Polar residues" evidence="1">
    <location>
        <begin position="602"/>
        <end position="612"/>
    </location>
</feature>
<evidence type="ECO:0000313" key="2">
    <source>
        <dbReference type="EMBL" id="KAL3677289.1"/>
    </source>
</evidence>
<dbReference type="AlphaFoldDB" id="A0ABD3GHV4"/>
<feature type="region of interest" description="Disordered" evidence="1">
    <location>
        <begin position="519"/>
        <end position="612"/>
    </location>
</feature>
<name>A0ABD3GHV4_9MARC</name>
<feature type="compositionally biased region" description="Polar residues" evidence="1">
    <location>
        <begin position="69"/>
        <end position="78"/>
    </location>
</feature>
<organism evidence="2 3">
    <name type="scientific">Riccia sorocarpa</name>
    <dbReference type="NCBI Taxonomy" id="122646"/>
    <lineage>
        <taxon>Eukaryota</taxon>
        <taxon>Viridiplantae</taxon>
        <taxon>Streptophyta</taxon>
        <taxon>Embryophyta</taxon>
        <taxon>Marchantiophyta</taxon>
        <taxon>Marchantiopsida</taxon>
        <taxon>Marchantiidae</taxon>
        <taxon>Marchantiales</taxon>
        <taxon>Ricciaceae</taxon>
        <taxon>Riccia</taxon>
    </lineage>
</organism>